<dbReference type="GO" id="GO:0030246">
    <property type="term" value="F:carbohydrate binding"/>
    <property type="evidence" value="ECO:0007669"/>
    <property type="project" value="InterPro"/>
</dbReference>
<protein>
    <submittedName>
        <fullName evidence="4">Aldose 1-epimerase</fullName>
    </submittedName>
</protein>
<keyword evidence="3" id="KW-0106">Calcium</keyword>
<organism evidence="4 5">
    <name type="scientific">Aquimarina algicola</name>
    <dbReference type="NCBI Taxonomy" id="2589995"/>
    <lineage>
        <taxon>Bacteria</taxon>
        <taxon>Pseudomonadati</taxon>
        <taxon>Bacteroidota</taxon>
        <taxon>Flavobacteriia</taxon>
        <taxon>Flavobacteriales</taxon>
        <taxon>Flavobacteriaceae</taxon>
        <taxon>Aquimarina</taxon>
    </lineage>
</organism>
<dbReference type="GO" id="GO:0004034">
    <property type="term" value="F:aldose 1-epimerase activity"/>
    <property type="evidence" value="ECO:0007669"/>
    <property type="project" value="TreeGrafter"/>
</dbReference>
<name>A0A504JEU0_9FLAO</name>
<dbReference type="InterPro" id="IPR014718">
    <property type="entry name" value="GH-type_carb-bd"/>
</dbReference>
<dbReference type="AlphaFoldDB" id="A0A504JEU0"/>
<dbReference type="PANTHER" id="PTHR10091">
    <property type="entry name" value="ALDOSE-1-EPIMERASE"/>
    <property type="match status" value="1"/>
</dbReference>
<dbReference type="EMBL" id="VFWZ01000003">
    <property type="protein sequence ID" value="TPN86238.1"/>
    <property type="molecule type" value="Genomic_DNA"/>
</dbReference>
<evidence type="ECO:0000256" key="1">
    <source>
        <dbReference type="ARBA" id="ARBA00001913"/>
    </source>
</evidence>
<sequence length="312" mass="35632">MYTLIEKKIQELNYIELISSDKTSKATFCLNQGGRLSSFIFENISILADFQSLSYTNNYASCVLFPFANRIKNGKYSFNGIDYTLKCNETDKNNALHGLVYNKPFDCLHTKTTSNYASITLGYTSEGDEGFPFKFSIELTYTLSKRGISLFVRVKNLDQKPFPFTIGWHPYFKSADLNKSVLQFKSNSKYLFDKQQIISDITDVATNMPFQLNEVKLDDGYPLETNKIEFFTPEYHLTFTSTSKENFLQLYTPNQPNVIAIEPMTGATDSFNNKMGLQILPPSSIYKVEWAITIKNQITQTTTKTINTSCNF</sequence>
<evidence type="ECO:0000313" key="5">
    <source>
        <dbReference type="Proteomes" id="UP000315540"/>
    </source>
</evidence>
<dbReference type="CDD" id="cd01081">
    <property type="entry name" value="Aldose_epim"/>
    <property type="match status" value="1"/>
</dbReference>
<dbReference type="Gene3D" id="2.70.98.10">
    <property type="match status" value="1"/>
</dbReference>
<dbReference type="Proteomes" id="UP000315540">
    <property type="component" value="Unassembled WGS sequence"/>
</dbReference>
<comment type="subunit">
    <text evidence="2">Monomer.</text>
</comment>
<comment type="cofactor">
    <cofactor evidence="1">
        <name>Ca(2+)</name>
        <dbReference type="ChEBI" id="CHEBI:29108"/>
    </cofactor>
</comment>
<evidence type="ECO:0000313" key="4">
    <source>
        <dbReference type="EMBL" id="TPN86238.1"/>
    </source>
</evidence>
<dbReference type="InterPro" id="IPR011013">
    <property type="entry name" value="Gal_mutarotase_sf_dom"/>
</dbReference>
<gene>
    <name evidence="4" type="ORF">FHK87_13300</name>
</gene>
<dbReference type="PANTHER" id="PTHR10091:SF0">
    <property type="entry name" value="GALACTOSE MUTAROTASE"/>
    <property type="match status" value="1"/>
</dbReference>
<keyword evidence="5" id="KW-1185">Reference proteome</keyword>
<comment type="caution">
    <text evidence="4">The sequence shown here is derived from an EMBL/GenBank/DDBJ whole genome shotgun (WGS) entry which is preliminary data.</text>
</comment>
<dbReference type="GO" id="GO:0006006">
    <property type="term" value="P:glucose metabolic process"/>
    <property type="evidence" value="ECO:0007669"/>
    <property type="project" value="TreeGrafter"/>
</dbReference>
<dbReference type="SUPFAM" id="SSF74650">
    <property type="entry name" value="Galactose mutarotase-like"/>
    <property type="match status" value="1"/>
</dbReference>
<evidence type="ECO:0000256" key="3">
    <source>
        <dbReference type="ARBA" id="ARBA00022837"/>
    </source>
</evidence>
<evidence type="ECO:0000256" key="2">
    <source>
        <dbReference type="ARBA" id="ARBA00011245"/>
    </source>
</evidence>
<dbReference type="InterPro" id="IPR008183">
    <property type="entry name" value="Aldose_1/G6P_1-epimerase"/>
</dbReference>
<accession>A0A504JEU0</accession>
<dbReference type="Pfam" id="PF01263">
    <property type="entry name" value="Aldose_epim"/>
    <property type="match status" value="1"/>
</dbReference>
<reference evidence="4 5" key="1">
    <citation type="submission" date="2019-06" db="EMBL/GenBank/DDBJ databases">
        <authorList>
            <person name="Meng X."/>
        </authorList>
    </citation>
    <scope>NUCLEOTIDE SEQUENCE [LARGE SCALE GENOMIC DNA]</scope>
    <source>
        <strain evidence="4 5">M625</strain>
    </source>
</reference>
<proteinExistence type="predicted"/>
<dbReference type="OrthoDB" id="9808779at2"/>
<dbReference type="RefSeq" id="WP_140593726.1">
    <property type="nucleotide sequence ID" value="NZ_VFWZ01000003.1"/>
</dbReference>
<dbReference type="GO" id="GO:0033499">
    <property type="term" value="P:galactose catabolic process via UDP-galactose, Leloir pathway"/>
    <property type="evidence" value="ECO:0007669"/>
    <property type="project" value="TreeGrafter"/>
</dbReference>